<dbReference type="SMART" id="SM00342">
    <property type="entry name" value="HTH_ARAC"/>
    <property type="match status" value="1"/>
</dbReference>
<organism evidence="5 6">
    <name type="scientific">Afipia massiliensis</name>
    <dbReference type="NCBI Taxonomy" id="211460"/>
    <lineage>
        <taxon>Bacteria</taxon>
        <taxon>Pseudomonadati</taxon>
        <taxon>Pseudomonadota</taxon>
        <taxon>Alphaproteobacteria</taxon>
        <taxon>Hyphomicrobiales</taxon>
        <taxon>Nitrobacteraceae</taxon>
        <taxon>Afipia</taxon>
    </lineage>
</organism>
<keyword evidence="1" id="KW-0805">Transcription regulation</keyword>
<dbReference type="OrthoDB" id="9814125at2"/>
<evidence type="ECO:0000256" key="3">
    <source>
        <dbReference type="ARBA" id="ARBA00023163"/>
    </source>
</evidence>
<proteinExistence type="predicted"/>
<protein>
    <submittedName>
        <fullName evidence="5">Helix-turn-helix domain-containing protein</fullName>
    </submittedName>
</protein>
<dbReference type="InterPro" id="IPR018060">
    <property type="entry name" value="HTH_AraC"/>
</dbReference>
<dbReference type="PANTHER" id="PTHR43280">
    <property type="entry name" value="ARAC-FAMILY TRANSCRIPTIONAL REGULATOR"/>
    <property type="match status" value="1"/>
</dbReference>
<gene>
    <name evidence="5" type="ORF">YH63_020545</name>
</gene>
<evidence type="ECO:0000313" key="6">
    <source>
        <dbReference type="Proteomes" id="UP000034832"/>
    </source>
</evidence>
<keyword evidence="3" id="KW-0804">Transcription</keyword>
<comment type="caution">
    <text evidence="5">The sequence shown here is derived from an EMBL/GenBank/DDBJ whole genome shotgun (WGS) entry which is preliminary data.</text>
</comment>
<keyword evidence="2" id="KW-0238">DNA-binding</keyword>
<dbReference type="Pfam" id="PF12833">
    <property type="entry name" value="HTH_18"/>
    <property type="match status" value="1"/>
</dbReference>
<accession>A0A4U6BU90</accession>
<dbReference type="Proteomes" id="UP000034832">
    <property type="component" value="Unassembled WGS sequence"/>
</dbReference>
<sequence length="348" mass="38496">MMAFDGRKTNGAFSAWNWTVPGKDCTISSRLSVFKRRIVSMQHGATHLTPGPAGFAEAASPALYAEGFSGGLAPRDWVIRHDIDRRAHLLVIETRGGTARLRGTAIAFEAPALLWLPGGVDAHLQVQAGTTGHLVAISEDFLTRIVAGSAEALHLQRTIDRFVMLRESQIEDAFEAVADSCATLVRELHAPARGSMTMVSSHVLLLCLHLWRSATLEETTGEAARRGGGPRLVGNFLQMVELHYRDGWPIARYAAALGVTDDKLHAHCKREKARSPRAIIHERLIHEACTRLHQLDLPVEQIGYGLGFRDPGYFSRFFRKHQGISPGAYRRRARVEQAKRGPFYAAWP</sequence>
<dbReference type="Gene3D" id="1.10.10.60">
    <property type="entry name" value="Homeodomain-like"/>
    <property type="match status" value="1"/>
</dbReference>
<evidence type="ECO:0000256" key="1">
    <source>
        <dbReference type="ARBA" id="ARBA00023015"/>
    </source>
</evidence>
<dbReference type="PROSITE" id="PS01124">
    <property type="entry name" value="HTH_ARAC_FAMILY_2"/>
    <property type="match status" value="1"/>
</dbReference>
<name>A0A4U6BU90_9BRAD</name>
<dbReference type="EMBL" id="LBIA02000001">
    <property type="protein sequence ID" value="TKT73621.1"/>
    <property type="molecule type" value="Genomic_DNA"/>
</dbReference>
<dbReference type="GO" id="GO:0043565">
    <property type="term" value="F:sequence-specific DNA binding"/>
    <property type="evidence" value="ECO:0007669"/>
    <property type="project" value="InterPro"/>
</dbReference>
<dbReference type="PRINTS" id="PR00032">
    <property type="entry name" value="HTHARAC"/>
</dbReference>
<dbReference type="InterPro" id="IPR020449">
    <property type="entry name" value="Tscrpt_reg_AraC-type_HTH"/>
</dbReference>
<keyword evidence="6" id="KW-1185">Reference proteome</keyword>
<dbReference type="InterPro" id="IPR009057">
    <property type="entry name" value="Homeodomain-like_sf"/>
</dbReference>
<evidence type="ECO:0000259" key="4">
    <source>
        <dbReference type="PROSITE" id="PS01124"/>
    </source>
</evidence>
<dbReference type="SUPFAM" id="SSF46689">
    <property type="entry name" value="Homeodomain-like"/>
    <property type="match status" value="1"/>
</dbReference>
<evidence type="ECO:0000313" key="5">
    <source>
        <dbReference type="EMBL" id="TKT73621.1"/>
    </source>
</evidence>
<dbReference type="GO" id="GO:0003700">
    <property type="term" value="F:DNA-binding transcription factor activity"/>
    <property type="evidence" value="ECO:0007669"/>
    <property type="project" value="InterPro"/>
</dbReference>
<dbReference type="AlphaFoldDB" id="A0A4U6BU90"/>
<evidence type="ECO:0000256" key="2">
    <source>
        <dbReference type="ARBA" id="ARBA00023125"/>
    </source>
</evidence>
<dbReference type="PANTHER" id="PTHR43280:SF32">
    <property type="entry name" value="TRANSCRIPTIONAL REGULATORY PROTEIN"/>
    <property type="match status" value="1"/>
</dbReference>
<feature type="domain" description="HTH araC/xylS-type" evidence="4">
    <location>
        <begin position="234"/>
        <end position="332"/>
    </location>
</feature>
<reference evidence="5" key="1">
    <citation type="submission" date="2019-04" db="EMBL/GenBank/DDBJ databases">
        <title>Whole genome sequencing of cave bacteria.</title>
        <authorList>
            <person name="Gan H.M."/>
            <person name="Barton H."/>
            <person name="Savka M.A."/>
        </authorList>
    </citation>
    <scope>NUCLEOTIDE SEQUENCE [LARGE SCALE GENOMIC DNA]</scope>
    <source>
        <strain evidence="5">LC387</strain>
    </source>
</reference>